<dbReference type="Proteomes" id="UP001059844">
    <property type="component" value="Chromosome"/>
</dbReference>
<accession>A0ABY5IRU9</accession>
<name>A0ABY5IRU9_9FLAO</name>
<proteinExistence type="predicted"/>
<gene>
    <name evidence="1" type="ORF">NOX80_18440</name>
</gene>
<evidence type="ECO:0000313" key="1">
    <source>
        <dbReference type="EMBL" id="UUC45586.1"/>
    </source>
</evidence>
<keyword evidence="2" id="KW-1185">Reference proteome</keyword>
<dbReference type="RefSeq" id="WP_256551279.1">
    <property type="nucleotide sequence ID" value="NZ_CP101751.1"/>
</dbReference>
<reference evidence="1" key="1">
    <citation type="submission" date="2022-07" db="EMBL/GenBank/DDBJ databases">
        <title>Isolation, identification, and degradation of a PFOSA degrading strain from sewage treatment plant.</title>
        <authorList>
            <person name="Zhang L."/>
            <person name="Huo Y."/>
        </authorList>
    </citation>
    <scope>NUCLEOTIDE SEQUENCE</scope>
    <source>
        <strain evidence="1">C1</strain>
    </source>
</reference>
<organism evidence="1 2">
    <name type="scientific">Flavobacterium cerinum</name>
    <dbReference type="NCBI Taxonomy" id="2502784"/>
    <lineage>
        <taxon>Bacteria</taxon>
        <taxon>Pseudomonadati</taxon>
        <taxon>Bacteroidota</taxon>
        <taxon>Flavobacteriia</taxon>
        <taxon>Flavobacteriales</taxon>
        <taxon>Flavobacteriaceae</taxon>
        <taxon>Flavobacterium</taxon>
    </lineage>
</organism>
<dbReference type="EMBL" id="CP101751">
    <property type="protein sequence ID" value="UUC45586.1"/>
    <property type="molecule type" value="Genomic_DNA"/>
</dbReference>
<sequence length="161" mass="17506">MAKSYLNQSGLPLGLRNNNPGNIVKTSIAWDGKIPVSQNPGTFEQFYELRYGVRALLKQLVTDMSRGLTTISLIINKYSPPHENNTASYIQTVSNTMGIGVNQAITTLNKAFLLKLAKAIVAVEIGSNYAGYVTTQDYEDAFAISGLNLANVKLPAPKKKV</sequence>
<evidence type="ECO:0000313" key="2">
    <source>
        <dbReference type="Proteomes" id="UP001059844"/>
    </source>
</evidence>
<protein>
    <submittedName>
        <fullName evidence="1">Uncharacterized protein</fullName>
    </submittedName>
</protein>